<evidence type="ECO:0000313" key="1">
    <source>
        <dbReference type="EMBL" id="RRT74170.1"/>
    </source>
</evidence>
<reference evidence="1 2" key="1">
    <citation type="journal article" date="2014" name="Agronomy (Basel)">
        <title>A Draft Genome Sequence for Ensete ventricosum, the Drought-Tolerant Tree Against Hunger.</title>
        <authorList>
            <person name="Harrison J."/>
            <person name="Moore K.A."/>
            <person name="Paszkiewicz K."/>
            <person name="Jones T."/>
            <person name="Grant M."/>
            <person name="Ambacheew D."/>
            <person name="Muzemil S."/>
            <person name="Studholme D.J."/>
        </authorList>
    </citation>
    <scope>NUCLEOTIDE SEQUENCE [LARGE SCALE GENOMIC DNA]</scope>
</reference>
<dbReference type="AlphaFoldDB" id="A0A427AD80"/>
<dbReference type="EMBL" id="AMZH03002858">
    <property type="protein sequence ID" value="RRT74170.1"/>
    <property type="molecule type" value="Genomic_DNA"/>
</dbReference>
<protein>
    <submittedName>
        <fullName evidence="1">Uncharacterized protein</fullName>
    </submittedName>
</protein>
<dbReference type="Proteomes" id="UP000287651">
    <property type="component" value="Unassembled WGS sequence"/>
</dbReference>
<gene>
    <name evidence="1" type="ORF">B296_00018519</name>
</gene>
<proteinExistence type="predicted"/>
<sequence>MTTSACISDGSVHSWKEADESERTGGSILEREDFLLLRPPGSLFLSATTLLRYKQSKGRKRKASSGGEAIGPRRSTCGRAFALGRQHLHACSPAHLYSLPPPLVPPNSSSLRSPLLPVMADPSSQPRAESQDVEEFLWVRFLAPSCFISTIRSLFSFSWLVFDLLGGAQVEEAEMGMPAEKFSEVFDLVRRGNRAFRDKRFEEVSFLR</sequence>
<accession>A0A427AD80</accession>
<name>A0A427AD80_ENSVE</name>
<comment type="caution">
    <text evidence="1">The sequence shown here is derived from an EMBL/GenBank/DDBJ whole genome shotgun (WGS) entry which is preliminary data.</text>
</comment>
<organism evidence="1 2">
    <name type="scientific">Ensete ventricosum</name>
    <name type="common">Abyssinian banana</name>
    <name type="synonym">Musa ensete</name>
    <dbReference type="NCBI Taxonomy" id="4639"/>
    <lineage>
        <taxon>Eukaryota</taxon>
        <taxon>Viridiplantae</taxon>
        <taxon>Streptophyta</taxon>
        <taxon>Embryophyta</taxon>
        <taxon>Tracheophyta</taxon>
        <taxon>Spermatophyta</taxon>
        <taxon>Magnoliopsida</taxon>
        <taxon>Liliopsida</taxon>
        <taxon>Zingiberales</taxon>
        <taxon>Musaceae</taxon>
        <taxon>Ensete</taxon>
    </lineage>
</organism>
<evidence type="ECO:0000313" key="2">
    <source>
        <dbReference type="Proteomes" id="UP000287651"/>
    </source>
</evidence>